<organism evidence="3 4">
    <name type="scientific">Apiospora phragmitis</name>
    <dbReference type="NCBI Taxonomy" id="2905665"/>
    <lineage>
        <taxon>Eukaryota</taxon>
        <taxon>Fungi</taxon>
        <taxon>Dikarya</taxon>
        <taxon>Ascomycota</taxon>
        <taxon>Pezizomycotina</taxon>
        <taxon>Sordariomycetes</taxon>
        <taxon>Xylariomycetidae</taxon>
        <taxon>Amphisphaeriales</taxon>
        <taxon>Apiosporaceae</taxon>
        <taxon>Apiospora</taxon>
    </lineage>
</organism>
<dbReference type="RefSeq" id="XP_066715257.1">
    <property type="nucleotide sequence ID" value="XM_066859770.1"/>
</dbReference>
<evidence type="ECO:0000256" key="2">
    <source>
        <dbReference type="ARBA" id="ARBA00023242"/>
    </source>
</evidence>
<keyword evidence="4" id="KW-1185">Reference proteome</keyword>
<sequence>MPEKRQRLLHWQPGFSLARKPAKKSITRRRRKEQSTGAPQRYEFVCENLVEESGHGPRRSVERCVIVTNPEGLTTHDTAVSPRFGQLTTSNEILANNTQNISTPCSILYNSVAHRFEPILNQYNREFCKIPLTFDLQINPFQYRQGIHSEPLFLVHAAMALAGHHVESQSAEHHRGTALQLLREGLGTPGDLADAFYMLDTITILFSLDETQSAFGNWSIHLTGVFALLEACGGTHVWIKSPRAVVQVGLMVWWDAITSLVAREDCVFPYSYFEVVASSNQGEQEWDYFRLCGCPLPLVEIVMRLARLSAEKRKSAPMQYVKLDDTVISDIENSLGSWQHVSPPTADRDESSVHQDMDSMHCAEAWRHGLLLYVHRVFRWEPGDRVPPSMARCARVTADHVFACREDSSLVAKQALLPPFLRGVRAEGRVHAQDDTPALLALGLCDEIPHV</sequence>
<comment type="subcellular location">
    <subcellularLocation>
        <location evidence="1">Nucleus</location>
    </subcellularLocation>
</comment>
<keyword evidence="2" id="KW-0539">Nucleus</keyword>
<comment type="caution">
    <text evidence="3">The sequence shown here is derived from an EMBL/GenBank/DDBJ whole genome shotgun (WGS) entry which is preliminary data.</text>
</comment>
<gene>
    <name evidence="3" type="ORF">PG994_008361</name>
</gene>
<dbReference type="PANTHER" id="PTHR37534">
    <property type="entry name" value="TRANSCRIPTIONAL ACTIVATOR PROTEIN UGA3"/>
    <property type="match status" value="1"/>
</dbReference>
<dbReference type="Pfam" id="PF11951">
    <property type="entry name" value="Fungal_trans_2"/>
    <property type="match status" value="1"/>
</dbReference>
<dbReference type="EMBL" id="JAQQWL010000008">
    <property type="protein sequence ID" value="KAK8061995.1"/>
    <property type="molecule type" value="Genomic_DNA"/>
</dbReference>
<dbReference type="GeneID" id="92092833"/>
<evidence type="ECO:0000313" key="3">
    <source>
        <dbReference type="EMBL" id="KAK8061995.1"/>
    </source>
</evidence>
<evidence type="ECO:0000313" key="4">
    <source>
        <dbReference type="Proteomes" id="UP001480595"/>
    </source>
</evidence>
<dbReference type="PANTHER" id="PTHR37534:SF46">
    <property type="entry name" value="ZN(II)2CYS6 TRANSCRIPTION FACTOR (EUROFUNG)"/>
    <property type="match status" value="1"/>
</dbReference>
<proteinExistence type="predicted"/>
<evidence type="ECO:0000256" key="1">
    <source>
        <dbReference type="ARBA" id="ARBA00004123"/>
    </source>
</evidence>
<protein>
    <submittedName>
        <fullName evidence="3">Uncharacterized protein</fullName>
    </submittedName>
</protein>
<accession>A0ABR1USV7</accession>
<dbReference type="InterPro" id="IPR021858">
    <property type="entry name" value="Fun_TF"/>
</dbReference>
<reference evidence="3 4" key="1">
    <citation type="submission" date="2023-01" db="EMBL/GenBank/DDBJ databases">
        <title>Analysis of 21 Apiospora genomes using comparative genomics revels a genus with tremendous synthesis potential of carbohydrate active enzymes and secondary metabolites.</title>
        <authorList>
            <person name="Sorensen T."/>
        </authorList>
    </citation>
    <scope>NUCLEOTIDE SEQUENCE [LARGE SCALE GENOMIC DNA]</scope>
    <source>
        <strain evidence="3 4">CBS 135458</strain>
    </source>
</reference>
<name>A0ABR1USV7_9PEZI</name>
<dbReference type="Proteomes" id="UP001480595">
    <property type="component" value="Unassembled WGS sequence"/>
</dbReference>